<dbReference type="SUPFAM" id="SSF51905">
    <property type="entry name" value="FAD/NAD(P)-binding domain"/>
    <property type="match status" value="1"/>
</dbReference>
<dbReference type="InterPro" id="IPR012727">
    <property type="entry name" value="Gly_oxidase_ThiO"/>
</dbReference>
<comment type="catalytic activity">
    <reaction evidence="4">
        <text>glycine + O2 + H2O = glyoxylate + H2O2 + NH4(+)</text>
        <dbReference type="Rhea" id="RHEA:11532"/>
        <dbReference type="ChEBI" id="CHEBI:15377"/>
        <dbReference type="ChEBI" id="CHEBI:15379"/>
        <dbReference type="ChEBI" id="CHEBI:16240"/>
        <dbReference type="ChEBI" id="CHEBI:28938"/>
        <dbReference type="ChEBI" id="CHEBI:36655"/>
        <dbReference type="ChEBI" id="CHEBI:57305"/>
        <dbReference type="EC" id="1.4.3.19"/>
    </reaction>
</comment>
<reference evidence="7" key="1">
    <citation type="submission" date="2021-01" db="EMBL/GenBank/DDBJ databases">
        <title>Whole genome shotgun sequence of Rugosimonospora africana NBRC 104875.</title>
        <authorList>
            <person name="Komaki H."/>
            <person name="Tamura T."/>
        </authorList>
    </citation>
    <scope>NUCLEOTIDE SEQUENCE</scope>
    <source>
        <strain evidence="7">NBRC 104875</strain>
    </source>
</reference>
<name>A0A8J3VWH9_9ACTN</name>
<evidence type="ECO:0000256" key="5">
    <source>
        <dbReference type="ARBA" id="ARBA00050018"/>
    </source>
</evidence>
<protein>
    <recommendedName>
        <fullName evidence="5">glycine oxidase</fullName>
        <ecNumber evidence="5">1.4.3.19</ecNumber>
    </recommendedName>
</protein>
<dbReference type="Pfam" id="PF01266">
    <property type="entry name" value="DAO"/>
    <property type="match status" value="1"/>
</dbReference>
<dbReference type="PANTHER" id="PTHR13847">
    <property type="entry name" value="SARCOSINE DEHYDROGENASE-RELATED"/>
    <property type="match status" value="1"/>
</dbReference>
<dbReference type="GO" id="GO:0043799">
    <property type="term" value="F:glycine oxidase activity"/>
    <property type="evidence" value="ECO:0007669"/>
    <property type="project" value="UniProtKB-EC"/>
</dbReference>
<dbReference type="Proteomes" id="UP000642748">
    <property type="component" value="Unassembled WGS sequence"/>
</dbReference>
<evidence type="ECO:0000256" key="1">
    <source>
        <dbReference type="ARBA" id="ARBA00004948"/>
    </source>
</evidence>
<dbReference type="UniPathway" id="UPA00060"/>
<gene>
    <name evidence="7" type="primary">thiO</name>
    <name evidence="7" type="ORF">Raf01_90480</name>
</gene>
<dbReference type="EC" id="1.4.3.19" evidence="5"/>
<evidence type="ECO:0000259" key="6">
    <source>
        <dbReference type="Pfam" id="PF01266"/>
    </source>
</evidence>
<keyword evidence="2" id="KW-0784">Thiamine biosynthesis</keyword>
<sequence>MGSTADVVVVGAGVIGLSVAWRCAQRGLTVTVVDPQPGSGASWTAAGMLAPVTELHYEGRSLLALNQDSAARYPGFVAELADLVGLDVGYARCGTVQAAWDAADLAALRDLHAFQAALGVESRMLTARELREAEPGLAAGLPGGLWAADDHQIDNRLLHGALARAVAVAGVREIRARVGGWLVDGDRVTGVRTGDGQAVRAGTTVLAAGAWSATIGTLPAGALPPVRPVKGQTLRLRGPAGLLAHVVRGAVRGNPVYLVPRGDGSLVVGASSEEAGFDLSPRAGAVYELLRDAQLLVPALGEVRFEEVSTSVRPGSPDNLPMIGASALDGLIVATGHYRNGILLAPLTADAVADLATGRPPDTDLAACDPRRFTRSEVEV</sequence>
<organism evidence="7 8">
    <name type="scientific">Rugosimonospora africana</name>
    <dbReference type="NCBI Taxonomy" id="556532"/>
    <lineage>
        <taxon>Bacteria</taxon>
        <taxon>Bacillati</taxon>
        <taxon>Actinomycetota</taxon>
        <taxon>Actinomycetes</taxon>
        <taxon>Micromonosporales</taxon>
        <taxon>Micromonosporaceae</taxon>
        <taxon>Rugosimonospora</taxon>
    </lineage>
</organism>
<keyword evidence="3" id="KW-0560">Oxidoreductase</keyword>
<dbReference type="GO" id="GO:0009228">
    <property type="term" value="P:thiamine biosynthetic process"/>
    <property type="evidence" value="ECO:0007669"/>
    <property type="project" value="UniProtKB-KW"/>
</dbReference>
<dbReference type="SUPFAM" id="SSF54373">
    <property type="entry name" value="FAD-linked reductases, C-terminal domain"/>
    <property type="match status" value="1"/>
</dbReference>
<dbReference type="InterPro" id="IPR006076">
    <property type="entry name" value="FAD-dep_OxRdtase"/>
</dbReference>
<feature type="domain" description="FAD dependent oxidoreductase" evidence="6">
    <location>
        <begin position="6"/>
        <end position="355"/>
    </location>
</feature>
<evidence type="ECO:0000313" key="8">
    <source>
        <dbReference type="Proteomes" id="UP000642748"/>
    </source>
</evidence>
<dbReference type="PANTHER" id="PTHR13847:SF289">
    <property type="entry name" value="GLYCINE OXIDASE"/>
    <property type="match status" value="1"/>
</dbReference>
<dbReference type="NCBIfam" id="TIGR02352">
    <property type="entry name" value="thiamin_ThiO"/>
    <property type="match status" value="1"/>
</dbReference>
<comment type="caution">
    <text evidence="7">The sequence shown here is derived from an EMBL/GenBank/DDBJ whole genome shotgun (WGS) entry which is preliminary data.</text>
</comment>
<dbReference type="Gene3D" id="3.50.50.60">
    <property type="entry name" value="FAD/NAD(P)-binding domain"/>
    <property type="match status" value="1"/>
</dbReference>
<dbReference type="EMBL" id="BONZ01000107">
    <property type="protein sequence ID" value="GIH20876.1"/>
    <property type="molecule type" value="Genomic_DNA"/>
</dbReference>
<keyword evidence="8" id="KW-1185">Reference proteome</keyword>
<dbReference type="GO" id="GO:0009229">
    <property type="term" value="P:thiamine diphosphate biosynthetic process"/>
    <property type="evidence" value="ECO:0007669"/>
    <property type="project" value="UniProtKB-UniPathway"/>
</dbReference>
<evidence type="ECO:0000256" key="2">
    <source>
        <dbReference type="ARBA" id="ARBA00022977"/>
    </source>
</evidence>
<evidence type="ECO:0000256" key="4">
    <source>
        <dbReference type="ARBA" id="ARBA00049872"/>
    </source>
</evidence>
<evidence type="ECO:0000256" key="3">
    <source>
        <dbReference type="ARBA" id="ARBA00023002"/>
    </source>
</evidence>
<dbReference type="InterPro" id="IPR036188">
    <property type="entry name" value="FAD/NAD-bd_sf"/>
</dbReference>
<dbReference type="Gene3D" id="3.30.9.10">
    <property type="entry name" value="D-Amino Acid Oxidase, subunit A, domain 2"/>
    <property type="match status" value="1"/>
</dbReference>
<dbReference type="AlphaFoldDB" id="A0A8J3VWH9"/>
<evidence type="ECO:0000313" key="7">
    <source>
        <dbReference type="EMBL" id="GIH20876.1"/>
    </source>
</evidence>
<accession>A0A8J3VWH9</accession>
<proteinExistence type="predicted"/>
<comment type="pathway">
    <text evidence="1">Cofactor biosynthesis; thiamine diphosphate biosynthesis.</text>
</comment>
<dbReference type="GO" id="GO:0005737">
    <property type="term" value="C:cytoplasm"/>
    <property type="evidence" value="ECO:0007669"/>
    <property type="project" value="TreeGrafter"/>
</dbReference>
<dbReference type="GO" id="GO:0050660">
    <property type="term" value="F:flavin adenine dinucleotide binding"/>
    <property type="evidence" value="ECO:0007669"/>
    <property type="project" value="InterPro"/>
</dbReference>
<dbReference type="RefSeq" id="WP_203924291.1">
    <property type="nucleotide sequence ID" value="NZ_BONZ01000107.1"/>
</dbReference>